<dbReference type="Proteomes" id="UP000318102">
    <property type="component" value="Unassembled WGS sequence"/>
</dbReference>
<dbReference type="AlphaFoldDB" id="A0A559IEI4"/>
<dbReference type="OrthoDB" id="9830315at2"/>
<dbReference type="RefSeq" id="WP_144994846.1">
    <property type="nucleotide sequence ID" value="NZ_VNJK01000006.1"/>
</dbReference>
<gene>
    <name evidence="1" type="ORF">FPZ44_24240</name>
</gene>
<reference evidence="1 2" key="1">
    <citation type="submission" date="2019-07" db="EMBL/GenBank/DDBJ databases">
        <authorList>
            <person name="Kim J."/>
        </authorList>
    </citation>
    <scope>NUCLEOTIDE SEQUENCE [LARGE SCALE GENOMIC DNA]</scope>
    <source>
        <strain evidence="1 2">N4</strain>
    </source>
</reference>
<sequence>MNNFKLAHAIAKVLTGSYAARMAYAWEIIKGKRLNEVSELFDIETLTPKMYVSKYESIKPQSKQKKVLNKSLQTNAKKVQPIEEPAQKIVYNGLPSSIAEHFNAEQSATIQTFILRYIEESNKMEGAHMDKARFNYEDGIKALANVYDIQSLQAVMIAYFLRSYVQKTVKRFLDMGVNFKQLENVKAMQEVEARNSYMRASSNSGSVVAFDVDDITNELIVDAYRLTFNEQMFDSENHVIPTIFLRIKNVLKVQLRKLRNQTLVVTASKNYVQEEGATRSTEEEAVKVAEEMGIFSDAEMNIIKLRLAGFKKTEIDKQIGKRTDRDFKRIEKAYNAAV</sequence>
<comment type="caution">
    <text evidence="1">The sequence shown here is derived from an EMBL/GenBank/DDBJ whole genome shotgun (WGS) entry which is preliminary data.</text>
</comment>
<accession>A0A559IEI4</accession>
<name>A0A559IEI4_9BACL</name>
<keyword evidence="2" id="KW-1185">Reference proteome</keyword>
<evidence type="ECO:0000313" key="2">
    <source>
        <dbReference type="Proteomes" id="UP000318102"/>
    </source>
</evidence>
<evidence type="ECO:0000313" key="1">
    <source>
        <dbReference type="EMBL" id="TVX86055.1"/>
    </source>
</evidence>
<dbReference type="EMBL" id="VNJK01000006">
    <property type="protein sequence ID" value="TVX86055.1"/>
    <property type="molecule type" value="Genomic_DNA"/>
</dbReference>
<protein>
    <submittedName>
        <fullName evidence="1">Uncharacterized protein</fullName>
    </submittedName>
</protein>
<organism evidence="1 2">
    <name type="scientific">Paenibacillus agilis</name>
    <dbReference type="NCBI Taxonomy" id="3020863"/>
    <lineage>
        <taxon>Bacteria</taxon>
        <taxon>Bacillati</taxon>
        <taxon>Bacillota</taxon>
        <taxon>Bacilli</taxon>
        <taxon>Bacillales</taxon>
        <taxon>Paenibacillaceae</taxon>
        <taxon>Paenibacillus</taxon>
    </lineage>
</organism>
<proteinExistence type="predicted"/>